<dbReference type="Proteomes" id="UP001153269">
    <property type="component" value="Unassembled WGS sequence"/>
</dbReference>
<evidence type="ECO:0000313" key="3">
    <source>
        <dbReference type="Proteomes" id="UP001153269"/>
    </source>
</evidence>
<evidence type="ECO:0000256" key="1">
    <source>
        <dbReference type="SAM" id="MobiDB-lite"/>
    </source>
</evidence>
<proteinExistence type="predicted"/>
<keyword evidence="3" id="KW-1185">Reference proteome</keyword>
<feature type="compositionally biased region" description="Polar residues" evidence="1">
    <location>
        <begin position="68"/>
        <end position="77"/>
    </location>
</feature>
<feature type="region of interest" description="Disordered" evidence="1">
    <location>
        <begin position="1"/>
        <end position="77"/>
    </location>
</feature>
<comment type="caution">
    <text evidence="2">The sequence shown here is derived from an EMBL/GenBank/DDBJ whole genome shotgun (WGS) entry which is preliminary data.</text>
</comment>
<evidence type="ECO:0000313" key="2">
    <source>
        <dbReference type="EMBL" id="CAB1460029.1"/>
    </source>
</evidence>
<organism evidence="2 3">
    <name type="scientific">Pleuronectes platessa</name>
    <name type="common">European plaice</name>
    <dbReference type="NCBI Taxonomy" id="8262"/>
    <lineage>
        <taxon>Eukaryota</taxon>
        <taxon>Metazoa</taxon>
        <taxon>Chordata</taxon>
        <taxon>Craniata</taxon>
        <taxon>Vertebrata</taxon>
        <taxon>Euteleostomi</taxon>
        <taxon>Actinopterygii</taxon>
        <taxon>Neopterygii</taxon>
        <taxon>Teleostei</taxon>
        <taxon>Neoteleostei</taxon>
        <taxon>Acanthomorphata</taxon>
        <taxon>Carangaria</taxon>
        <taxon>Pleuronectiformes</taxon>
        <taxon>Pleuronectoidei</taxon>
        <taxon>Pleuronectidae</taxon>
        <taxon>Pleuronectes</taxon>
    </lineage>
</organism>
<protein>
    <submittedName>
        <fullName evidence="2">Uncharacterized protein</fullName>
    </submittedName>
</protein>
<sequence length="125" mass="14112">MPQTQLDQVRDAKFYGEASHAPCHTHALQEKEKNGEKERDNNKDDQDPPPQSDATIIHNHDPYPPSGSIISCQHDTGSAKTITISDSRSTIIIQLRPWICKKTIEHRDSGEEVKSVLQNLKPIYN</sequence>
<accession>A0A9N7W1N1</accession>
<reference evidence="2" key="1">
    <citation type="submission" date="2020-03" db="EMBL/GenBank/DDBJ databases">
        <authorList>
            <person name="Weist P."/>
        </authorList>
    </citation>
    <scope>NUCLEOTIDE SEQUENCE</scope>
</reference>
<dbReference type="EMBL" id="CADEAL010004458">
    <property type="protein sequence ID" value="CAB1460029.1"/>
    <property type="molecule type" value="Genomic_DNA"/>
</dbReference>
<name>A0A9N7W1N1_PLEPL</name>
<dbReference type="AlphaFoldDB" id="A0A9N7W1N1"/>
<feature type="compositionally biased region" description="Basic and acidic residues" evidence="1">
    <location>
        <begin position="27"/>
        <end position="46"/>
    </location>
</feature>
<gene>
    <name evidence="2" type="ORF">PLEPLA_LOCUS47866</name>
</gene>